<feature type="non-terminal residue" evidence="1">
    <location>
        <position position="1"/>
    </location>
</feature>
<dbReference type="AlphaFoldDB" id="A0A8J2L894"/>
<dbReference type="Proteomes" id="UP000708208">
    <property type="component" value="Unassembled WGS sequence"/>
</dbReference>
<name>A0A8J2L894_9HEXA</name>
<sequence>LKITSNDVSEDEIEDEKERCTSVLEAYEAFLKCAPAGHKMIPECYYAMAQVSICLQQLSEADKYFRAGEKAESNLLPCFLPYQSVKKEFCQDILCEENSVHAKSGSAGTELQKINLKPPEIDVDMKLQLANPKRCAISIRHREKIHNYCFSNGKRKATFSNNYECKQNIHSKHNRGYPTDITFKQMDPTKYQVYQDCLINL</sequence>
<keyword evidence="2" id="KW-1185">Reference proteome</keyword>
<gene>
    <name evidence="1" type="ORF">AFUS01_LOCUS37081</name>
</gene>
<proteinExistence type="predicted"/>
<accession>A0A8J2L894</accession>
<organism evidence="1 2">
    <name type="scientific">Allacma fusca</name>
    <dbReference type="NCBI Taxonomy" id="39272"/>
    <lineage>
        <taxon>Eukaryota</taxon>
        <taxon>Metazoa</taxon>
        <taxon>Ecdysozoa</taxon>
        <taxon>Arthropoda</taxon>
        <taxon>Hexapoda</taxon>
        <taxon>Collembola</taxon>
        <taxon>Symphypleona</taxon>
        <taxon>Sminthuridae</taxon>
        <taxon>Allacma</taxon>
    </lineage>
</organism>
<evidence type="ECO:0000313" key="2">
    <source>
        <dbReference type="Proteomes" id="UP000708208"/>
    </source>
</evidence>
<reference evidence="1" key="1">
    <citation type="submission" date="2021-06" db="EMBL/GenBank/DDBJ databases">
        <authorList>
            <person name="Hodson N. C."/>
            <person name="Mongue J. A."/>
            <person name="Jaron S. K."/>
        </authorList>
    </citation>
    <scope>NUCLEOTIDE SEQUENCE</scope>
</reference>
<dbReference type="EMBL" id="CAJVCH010542153">
    <property type="protein sequence ID" value="CAG7827073.1"/>
    <property type="molecule type" value="Genomic_DNA"/>
</dbReference>
<comment type="caution">
    <text evidence="1">The sequence shown here is derived from an EMBL/GenBank/DDBJ whole genome shotgun (WGS) entry which is preliminary data.</text>
</comment>
<protein>
    <submittedName>
        <fullName evidence="1">Uncharacterized protein</fullName>
    </submittedName>
</protein>
<evidence type="ECO:0000313" key="1">
    <source>
        <dbReference type="EMBL" id="CAG7827073.1"/>
    </source>
</evidence>
<feature type="non-terminal residue" evidence="1">
    <location>
        <position position="201"/>
    </location>
</feature>